<proteinExistence type="predicted"/>
<accession>A0A914LMW9</accession>
<sequence>MLSKYKTCRINCSNTGRSFSICCSSCTFPSSVVHYCCHQQEYPSIPIFLRKILNICLITDINIKIVVAFRSN</sequence>
<dbReference type="AlphaFoldDB" id="A0A914LMW9"/>
<keyword evidence="1" id="KW-1185">Reference proteome</keyword>
<organism evidence="1 2">
    <name type="scientific">Meloidogyne incognita</name>
    <name type="common">Southern root-knot nematode worm</name>
    <name type="synonym">Oxyuris incognita</name>
    <dbReference type="NCBI Taxonomy" id="6306"/>
    <lineage>
        <taxon>Eukaryota</taxon>
        <taxon>Metazoa</taxon>
        <taxon>Ecdysozoa</taxon>
        <taxon>Nematoda</taxon>
        <taxon>Chromadorea</taxon>
        <taxon>Rhabditida</taxon>
        <taxon>Tylenchina</taxon>
        <taxon>Tylenchomorpha</taxon>
        <taxon>Tylenchoidea</taxon>
        <taxon>Meloidogynidae</taxon>
        <taxon>Meloidogyninae</taxon>
        <taxon>Meloidogyne</taxon>
        <taxon>Meloidogyne incognita group</taxon>
    </lineage>
</organism>
<dbReference type="Proteomes" id="UP000887563">
    <property type="component" value="Unplaced"/>
</dbReference>
<evidence type="ECO:0000313" key="1">
    <source>
        <dbReference type="Proteomes" id="UP000887563"/>
    </source>
</evidence>
<dbReference type="WBParaSite" id="Minc3s00673g15928">
    <property type="protein sequence ID" value="Minc3s00673g15928"/>
    <property type="gene ID" value="Minc3s00673g15928"/>
</dbReference>
<evidence type="ECO:0000313" key="2">
    <source>
        <dbReference type="WBParaSite" id="Minc3s00673g15928"/>
    </source>
</evidence>
<name>A0A914LMW9_MELIC</name>
<reference evidence="2" key="1">
    <citation type="submission" date="2022-11" db="UniProtKB">
        <authorList>
            <consortium name="WormBaseParasite"/>
        </authorList>
    </citation>
    <scope>IDENTIFICATION</scope>
</reference>
<protein>
    <submittedName>
        <fullName evidence="2">Ovule protein</fullName>
    </submittedName>
</protein>